<reference evidence="1" key="2">
    <citation type="submission" date="2020-08" db="EMBL/GenBank/DDBJ databases">
        <title>Plant Genome Project.</title>
        <authorList>
            <person name="Zhang R.-G."/>
        </authorList>
    </citation>
    <scope>NUCLEOTIDE SEQUENCE</scope>
    <source>
        <strain evidence="1">Huo1</strain>
        <tissue evidence="1">Leaf</tissue>
    </source>
</reference>
<keyword evidence="2" id="KW-1185">Reference proteome</keyword>
<dbReference type="AlphaFoldDB" id="A0A8X8YWF9"/>
<organism evidence="1">
    <name type="scientific">Salvia splendens</name>
    <name type="common">Scarlet sage</name>
    <dbReference type="NCBI Taxonomy" id="180675"/>
    <lineage>
        <taxon>Eukaryota</taxon>
        <taxon>Viridiplantae</taxon>
        <taxon>Streptophyta</taxon>
        <taxon>Embryophyta</taxon>
        <taxon>Tracheophyta</taxon>
        <taxon>Spermatophyta</taxon>
        <taxon>Magnoliopsida</taxon>
        <taxon>eudicotyledons</taxon>
        <taxon>Gunneridae</taxon>
        <taxon>Pentapetalae</taxon>
        <taxon>asterids</taxon>
        <taxon>lamiids</taxon>
        <taxon>Lamiales</taxon>
        <taxon>Lamiaceae</taxon>
        <taxon>Nepetoideae</taxon>
        <taxon>Mentheae</taxon>
        <taxon>Salviinae</taxon>
        <taxon>Salvia</taxon>
        <taxon>Salvia subgen. Calosphace</taxon>
        <taxon>core Calosphace</taxon>
    </lineage>
</organism>
<evidence type="ECO:0000313" key="2">
    <source>
        <dbReference type="Proteomes" id="UP000298416"/>
    </source>
</evidence>
<name>A0A8X8YWF9_SALSN</name>
<accession>A0A8X8YWF9</accession>
<reference evidence="1" key="1">
    <citation type="submission" date="2018-01" db="EMBL/GenBank/DDBJ databases">
        <authorList>
            <person name="Mao J.F."/>
        </authorList>
    </citation>
    <scope>NUCLEOTIDE SEQUENCE</scope>
    <source>
        <strain evidence="1">Huo1</strain>
        <tissue evidence="1">Leaf</tissue>
    </source>
</reference>
<evidence type="ECO:0000313" key="1">
    <source>
        <dbReference type="EMBL" id="KAG6436938.1"/>
    </source>
</evidence>
<proteinExistence type="predicted"/>
<dbReference type="EMBL" id="PNBA02000001">
    <property type="protein sequence ID" value="KAG6436938.1"/>
    <property type="molecule type" value="Genomic_DNA"/>
</dbReference>
<comment type="caution">
    <text evidence="1">The sequence shown here is derived from an EMBL/GenBank/DDBJ whole genome shotgun (WGS) entry which is preliminary data.</text>
</comment>
<sequence length="259" mass="28421">MDYINIGTGVTTLRTETLVEVIGCRHELIGSLLAFFYARLSILCSAPSTSSYEYSRQHIVFGIMMIRKLKFTVLKNDMIASAQQVLAAVITAGATGQLELLSTAIMDGWMAGLGAAQPPTTDALGQLLSDYSRLMWFVMVHILISTVILVHKDIAGTLATEAAEDPAQVAKLRSALESVDHKRRKILQQMKNDAEMLNLESGAAPIRSPSTSAEDARLVSLISLDSILKQVKVFHLSPISHLLTFWQMSQMLQLFCHSS</sequence>
<dbReference type="Proteomes" id="UP000298416">
    <property type="component" value="Unassembled WGS sequence"/>
</dbReference>
<protein>
    <submittedName>
        <fullName evidence="1">Uncharacterized protein</fullName>
    </submittedName>
</protein>
<gene>
    <name evidence="1" type="ORF">SASPL_101844</name>
</gene>